<comment type="caution">
    <text evidence="2">The sequence shown here is derived from an EMBL/GenBank/DDBJ whole genome shotgun (WGS) entry which is preliminary data.</text>
</comment>
<sequence length="42" mass="4816">MNFCHFSGVTCFQYINTSYLVLELIVVVVLGACYQYIDTSFL</sequence>
<accession>A0ABN7UYF9</accession>
<organism evidence="2 3">
    <name type="scientific">Gigaspora margarita</name>
    <dbReference type="NCBI Taxonomy" id="4874"/>
    <lineage>
        <taxon>Eukaryota</taxon>
        <taxon>Fungi</taxon>
        <taxon>Fungi incertae sedis</taxon>
        <taxon>Mucoromycota</taxon>
        <taxon>Glomeromycotina</taxon>
        <taxon>Glomeromycetes</taxon>
        <taxon>Diversisporales</taxon>
        <taxon>Gigasporaceae</taxon>
        <taxon>Gigaspora</taxon>
    </lineage>
</organism>
<feature type="non-terminal residue" evidence="2">
    <location>
        <position position="42"/>
    </location>
</feature>
<name>A0ABN7UYF9_GIGMA</name>
<dbReference type="EMBL" id="CAJVQB010007373">
    <property type="protein sequence ID" value="CAG8702137.1"/>
    <property type="molecule type" value="Genomic_DNA"/>
</dbReference>
<keyword evidence="1" id="KW-1133">Transmembrane helix</keyword>
<evidence type="ECO:0000313" key="2">
    <source>
        <dbReference type="EMBL" id="CAG8702137.1"/>
    </source>
</evidence>
<keyword evidence="1" id="KW-0472">Membrane</keyword>
<evidence type="ECO:0000313" key="3">
    <source>
        <dbReference type="Proteomes" id="UP000789901"/>
    </source>
</evidence>
<gene>
    <name evidence="2" type="ORF">GMARGA_LOCUS12191</name>
</gene>
<keyword evidence="3" id="KW-1185">Reference proteome</keyword>
<dbReference type="Proteomes" id="UP000789901">
    <property type="component" value="Unassembled WGS sequence"/>
</dbReference>
<proteinExistence type="predicted"/>
<protein>
    <submittedName>
        <fullName evidence="2">27841_t:CDS:1</fullName>
    </submittedName>
</protein>
<keyword evidence="1" id="KW-0812">Transmembrane</keyword>
<reference evidence="2 3" key="1">
    <citation type="submission" date="2021-06" db="EMBL/GenBank/DDBJ databases">
        <authorList>
            <person name="Kallberg Y."/>
            <person name="Tangrot J."/>
            <person name="Rosling A."/>
        </authorList>
    </citation>
    <scope>NUCLEOTIDE SEQUENCE [LARGE SCALE GENOMIC DNA]</scope>
    <source>
        <strain evidence="2 3">120-4 pot B 10/14</strain>
    </source>
</reference>
<feature type="transmembrane region" description="Helical" evidence="1">
    <location>
        <begin position="20"/>
        <end position="37"/>
    </location>
</feature>
<evidence type="ECO:0000256" key="1">
    <source>
        <dbReference type="SAM" id="Phobius"/>
    </source>
</evidence>